<organism evidence="1 2">
    <name type="scientific">Caerostris darwini</name>
    <dbReference type="NCBI Taxonomy" id="1538125"/>
    <lineage>
        <taxon>Eukaryota</taxon>
        <taxon>Metazoa</taxon>
        <taxon>Ecdysozoa</taxon>
        <taxon>Arthropoda</taxon>
        <taxon>Chelicerata</taxon>
        <taxon>Arachnida</taxon>
        <taxon>Araneae</taxon>
        <taxon>Araneomorphae</taxon>
        <taxon>Entelegynae</taxon>
        <taxon>Araneoidea</taxon>
        <taxon>Araneidae</taxon>
        <taxon>Caerostris</taxon>
    </lineage>
</organism>
<accession>A0AAV4PTP2</accession>
<dbReference type="Proteomes" id="UP001054837">
    <property type="component" value="Unassembled WGS sequence"/>
</dbReference>
<evidence type="ECO:0008006" key="3">
    <source>
        <dbReference type="Google" id="ProtNLM"/>
    </source>
</evidence>
<gene>
    <name evidence="1" type="ORF">CDAR_417791</name>
</gene>
<dbReference type="EMBL" id="BPLQ01003390">
    <property type="protein sequence ID" value="GIY00085.1"/>
    <property type="molecule type" value="Genomic_DNA"/>
</dbReference>
<proteinExistence type="predicted"/>
<keyword evidence="2" id="KW-1185">Reference proteome</keyword>
<sequence length="102" mass="12093">MLQTQKVLTIVCFKDFTHFNTQLYIHDMPKNFKFNESPLKPYPSITRIPSFLPEIHYPRFANCLKRIGIIDVLQRITSETHAALQMKFSFPFPSQISWEDKM</sequence>
<reference evidence="1 2" key="1">
    <citation type="submission" date="2021-06" db="EMBL/GenBank/DDBJ databases">
        <title>Caerostris darwini draft genome.</title>
        <authorList>
            <person name="Kono N."/>
            <person name="Arakawa K."/>
        </authorList>
    </citation>
    <scope>NUCLEOTIDE SEQUENCE [LARGE SCALE GENOMIC DNA]</scope>
</reference>
<name>A0AAV4PTP2_9ARAC</name>
<evidence type="ECO:0000313" key="1">
    <source>
        <dbReference type="EMBL" id="GIY00085.1"/>
    </source>
</evidence>
<comment type="caution">
    <text evidence="1">The sequence shown here is derived from an EMBL/GenBank/DDBJ whole genome shotgun (WGS) entry which is preliminary data.</text>
</comment>
<dbReference type="AlphaFoldDB" id="A0AAV4PTP2"/>
<evidence type="ECO:0000313" key="2">
    <source>
        <dbReference type="Proteomes" id="UP001054837"/>
    </source>
</evidence>
<protein>
    <recommendedName>
        <fullName evidence="3">Maturase K</fullName>
    </recommendedName>
</protein>